<evidence type="ECO:0000313" key="3">
    <source>
        <dbReference type="Proteomes" id="UP001497482"/>
    </source>
</evidence>
<name>A0AAV2JQ21_KNICA</name>
<dbReference type="AlphaFoldDB" id="A0AAV2JQ21"/>
<keyword evidence="3" id="KW-1185">Reference proteome</keyword>
<gene>
    <name evidence="1" type="ORF">KC01_LOCUS4442</name>
    <name evidence="2" type="ORF">KC01_LOCUS8772</name>
</gene>
<protein>
    <submittedName>
        <fullName evidence="2">Uncharacterized protein</fullName>
    </submittedName>
</protein>
<dbReference type="Proteomes" id="UP001497482">
    <property type="component" value="Chromosome 11"/>
</dbReference>
<reference evidence="2 3" key="1">
    <citation type="submission" date="2024-04" db="EMBL/GenBank/DDBJ databases">
        <authorList>
            <person name="Waldvogel A.-M."/>
            <person name="Schoenle A."/>
        </authorList>
    </citation>
    <scope>NUCLEOTIDE SEQUENCE [LARGE SCALE GENOMIC DNA]</scope>
</reference>
<organism evidence="2 3">
    <name type="scientific">Knipowitschia caucasica</name>
    <name type="common">Caucasian dwarf goby</name>
    <name type="synonym">Pomatoschistus caucasicus</name>
    <dbReference type="NCBI Taxonomy" id="637954"/>
    <lineage>
        <taxon>Eukaryota</taxon>
        <taxon>Metazoa</taxon>
        <taxon>Chordata</taxon>
        <taxon>Craniata</taxon>
        <taxon>Vertebrata</taxon>
        <taxon>Euteleostomi</taxon>
        <taxon>Actinopterygii</taxon>
        <taxon>Neopterygii</taxon>
        <taxon>Teleostei</taxon>
        <taxon>Neoteleostei</taxon>
        <taxon>Acanthomorphata</taxon>
        <taxon>Gobiaria</taxon>
        <taxon>Gobiiformes</taxon>
        <taxon>Gobioidei</taxon>
        <taxon>Gobiidae</taxon>
        <taxon>Gobiinae</taxon>
        <taxon>Knipowitschia</taxon>
    </lineage>
</organism>
<evidence type="ECO:0000313" key="1">
    <source>
        <dbReference type="EMBL" id="CAL1572406.1"/>
    </source>
</evidence>
<dbReference type="Proteomes" id="UP001497482">
    <property type="component" value="Chromosome 13"/>
</dbReference>
<proteinExistence type="predicted"/>
<sequence length="133" mass="15377">MSSELDSLRLRKSLHVFRVGTVLRLREARFMSSELEQLSSRREGAFMCPELNSLRLREVASCLRVGTVHNSEMSLHVSELEQAQTQSIRFYGLRVWNRSQPSEKSLHVSELEQMSDSEKSLHGLRVWEQSQTS</sequence>
<dbReference type="EMBL" id="OZ035835">
    <property type="protein sequence ID" value="CAL1577419.1"/>
    <property type="molecule type" value="Genomic_DNA"/>
</dbReference>
<accession>A0AAV2JQ21</accession>
<dbReference type="EMBL" id="OZ035833">
    <property type="protein sequence ID" value="CAL1572406.1"/>
    <property type="molecule type" value="Genomic_DNA"/>
</dbReference>
<evidence type="ECO:0000313" key="2">
    <source>
        <dbReference type="EMBL" id="CAL1577419.1"/>
    </source>
</evidence>